<name>A0A7W4Z2T5_9ACTN</name>
<dbReference type="AlphaFoldDB" id="A0A7W4Z2T5"/>
<sequence length="546" mass="58346">MPATVPALLARTVARVPDLPALVDGEVRLTWSELGHRVDLVARSLIALGVERGDRVMLLGPNDHRWIEASLGALSVGAVVVPVNTRYSGFEVLDLVERTRAKVLLTVASFVGHAYLSDIRAAALAEHGAPGKEDRGPVPGVPGLVAVVEWDAHPESGRDAHEQVLDWERFLALADGVPASTAARRSTEVSGDDPADIVFTSGTTGRSKGAVSLQSHTVGCALAWAENVRVTDADNYLIVSPFAHTFGYKAGLLVCVATGATMLPMATFDTARALRVVRDQRVTVLPGPPTIFQMILDHPDRPAPAEWAWRVAVTGAATVPMRLVERMHEELGLEAVVTGYGLSEAVTVTMTAYDDPPARVVSTAGRPIAEFELRIRDEQGRVLAAGQSGEVEVRGPHVMVGYLDDPEATAAAIDDEGWLRTGDIGLVSADGYLTITDRIKDMFTVGGFNVYPAELEHVLSRLPGVAESCVIGVPDERLGSVGKVFVIRTADSGLTAEEVTRFLSGRVANFKVPRRVEFVDDLPRNHGGKVLKRLLIEAESSGSVPG</sequence>
<comment type="caution">
    <text evidence="5">The sequence shown here is derived from an EMBL/GenBank/DDBJ whole genome shotgun (WGS) entry which is preliminary data.</text>
</comment>
<feature type="domain" description="AMP-dependent synthetase/ligase" evidence="3">
    <location>
        <begin position="10"/>
        <end position="403"/>
    </location>
</feature>
<dbReference type="Gene3D" id="3.30.300.30">
    <property type="match status" value="1"/>
</dbReference>
<dbReference type="GO" id="GO:0006631">
    <property type="term" value="P:fatty acid metabolic process"/>
    <property type="evidence" value="ECO:0007669"/>
    <property type="project" value="TreeGrafter"/>
</dbReference>
<dbReference type="SUPFAM" id="SSF56801">
    <property type="entry name" value="Acetyl-CoA synthetase-like"/>
    <property type="match status" value="1"/>
</dbReference>
<gene>
    <name evidence="5" type="ORF">FHU40_003019</name>
</gene>
<dbReference type="Pfam" id="PF13193">
    <property type="entry name" value="AMP-binding_C"/>
    <property type="match status" value="1"/>
</dbReference>
<evidence type="ECO:0000313" key="6">
    <source>
        <dbReference type="Proteomes" id="UP000589626"/>
    </source>
</evidence>
<dbReference type="Gene3D" id="3.40.50.12780">
    <property type="entry name" value="N-terminal domain of ligase-like"/>
    <property type="match status" value="1"/>
</dbReference>
<evidence type="ECO:0000313" key="5">
    <source>
        <dbReference type="EMBL" id="MBB3043201.1"/>
    </source>
</evidence>
<feature type="domain" description="AMP-binding enzyme C-terminal" evidence="4">
    <location>
        <begin position="454"/>
        <end position="529"/>
    </location>
</feature>
<evidence type="ECO:0000259" key="4">
    <source>
        <dbReference type="Pfam" id="PF13193"/>
    </source>
</evidence>
<dbReference type="InterPro" id="IPR045851">
    <property type="entry name" value="AMP-bd_C_sf"/>
</dbReference>
<dbReference type="InterPro" id="IPR025110">
    <property type="entry name" value="AMP-bd_C"/>
</dbReference>
<dbReference type="GO" id="GO:0031956">
    <property type="term" value="F:medium-chain fatty acid-CoA ligase activity"/>
    <property type="evidence" value="ECO:0007669"/>
    <property type="project" value="TreeGrafter"/>
</dbReference>
<evidence type="ECO:0000256" key="2">
    <source>
        <dbReference type="ARBA" id="ARBA00022598"/>
    </source>
</evidence>
<accession>A0A7W4Z2T5</accession>
<evidence type="ECO:0000259" key="3">
    <source>
        <dbReference type="Pfam" id="PF00501"/>
    </source>
</evidence>
<organism evidence="5 6">
    <name type="scientific">Nocardioides soli</name>
    <dbReference type="NCBI Taxonomy" id="1036020"/>
    <lineage>
        <taxon>Bacteria</taxon>
        <taxon>Bacillati</taxon>
        <taxon>Actinomycetota</taxon>
        <taxon>Actinomycetes</taxon>
        <taxon>Propionibacteriales</taxon>
        <taxon>Nocardioidaceae</taxon>
        <taxon>Nocardioides</taxon>
    </lineage>
</organism>
<dbReference type="PANTHER" id="PTHR43201">
    <property type="entry name" value="ACYL-COA SYNTHETASE"/>
    <property type="match status" value="1"/>
</dbReference>
<protein>
    <submittedName>
        <fullName evidence="5">Acyl-CoA synthetase (AMP-forming)/AMP-acid ligase II</fullName>
    </submittedName>
</protein>
<keyword evidence="2 5" id="KW-0436">Ligase</keyword>
<dbReference type="InterPro" id="IPR042099">
    <property type="entry name" value="ANL_N_sf"/>
</dbReference>
<dbReference type="Proteomes" id="UP000589626">
    <property type="component" value="Unassembled WGS sequence"/>
</dbReference>
<keyword evidence="6" id="KW-1185">Reference proteome</keyword>
<dbReference type="InterPro" id="IPR020845">
    <property type="entry name" value="AMP-binding_CS"/>
</dbReference>
<dbReference type="Pfam" id="PF00501">
    <property type="entry name" value="AMP-binding"/>
    <property type="match status" value="1"/>
</dbReference>
<reference evidence="5 6" key="1">
    <citation type="submission" date="2020-08" db="EMBL/GenBank/DDBJ databases">
        <title>Sequencing the genomes of 1000 actinobacteria strains.</title>
        <authorList>
            <person name="Klenk H.-P."/>
        </authorList>
    </citation>
    <scope>NUCLEOTIDE SEQUENCE [LARGE SCALE GENOMIC DNA]</scope>
    <source>
        <strain evidence="5 6">DSM 105498</strain>
    </source>
</reference>
<proteinExistence type="inferred from homology"/>
<dbReference type="PROSITE" id="PS00455">
    <property type="entry name" value="AMP_BINDING"/>
    <property type="match status" value="1"/>
</dbReference>
<comment type="similarity">
    <text evidence="1">Belongs to the ATP-dependent AMP-binding enzyme family.</text>
</comment>
<dbReference type="RefSeq" id="WP_183593083.1">
    <property type="nucleotide sequence ID" value="NZ_JACHWR010000002.1"/>
</dbReference>
<dbReference type="EMBL" id="JACHWR010000002">
    <property type="protein sequence ID" value="MBB3043201.1"/>
    <property type="molecule type" value="Genomic_DNA"/>
</dbReference>
<evidence type="ECO:0000256" key="1">
    <source>
        <dbReference type="ARBA" id="ARBA00006432"/>
    </source>
</evidence>
<dbReference type="PANTHER" id="PTHR43201:SF5">
    <property type="entry name" value="MEDIUM-CHAIN ACYL-COA LIGASE ACSF2, MITOCHONDRIAL"/>
    <property type="match status" value="1"/>
</dbReference>
<dbReference type="InterPro" id="IPR000873">
    <property type="entry name" value="AMP-dep_synth/lig_dom"/>
</dbReference>